<dbReference type="Gene3D" id="3.40.50.10890">
    <property type="match status" value="1"/>
</dbReference>
<dbReference type="SUPFAM" id="SSF56281">
    <property type="entry name" value="Metallo-hydrolase/oxidoreductase"/>
    <property type="match status" value="1"/>
</dbReference>
<evidence type="ECO:0000256" key="3">
    <source>
        <dbReference type="ARBA" id="ARBA00022490"/>
    </source>
</evidence>
<dbReference type="GO" id="GO:0005737">
    <property type="term" value="C:cytoplasm"/>
    <property type="evidence" value="ECO:0007669"/>
    <property type="project" value="UniProtKB-SubCell"/>
</dbReference>
<dbReference type="SMART" id="SM01027">
    <property type="entry name" value="Beta-Casp"/>
    <property type="match status" value="1"/>
</dbReference>
<protein>
    <submittedName>
        <fullName evidence="6">Integrator complex subunit 9 (inferred by orthology to a human protein)</fullName>
    </submittedName>
</protein>
<dbReference type="GO" id="GO:0032039">
    <property type="term" value="C:integrator complex"/>
    <property type="evidence" value="ECO:0007669"/>
    <property type="project" value="InterPro"/>
</dbReference>
<organism evidence="6">
    <name type="scientific">Anisakis simplex</name>
    <name type="common">Herring worm</name>
    <dbReference type="NCBI Taxonomy" id="6269"/>
    <lineage>
        <taxon>Eukaryota</taxon>
        <taxon>Metazoa</taxon>
        <taxon>Ecdysozoa</taxon>
        <taxon>Nematoda</taxon>
        <taxon>Chromadorea</taxon>
        <taxon>Rhabditida</taxon>
        <taxon>Spirurina</taxon>
        <taxon>Ascaridomorpha</taxon>
        <taxon>Ascaridoidea</taxon>
        <taxon>Anisakidae</taxon>
        <taxon>Anisakis</taxon>
        <taxon>Anisakis simplex complex</taxon>
    </lineage>
</organism>
<evidence type="ECO:0000313" key="6">
    <source>
        <dbReference type="WBParaSite" id="ASIM_0000592501-mRNA-1"/>
    </source>
</evidence>
<dbReference type="PANTHER" id="PTHR46094">
    <property type="entry name" value="INTEGRATOR COMPLEX SUBUNIT 9"/>
    <property type="match status" value="1"/>
</dbReference>
<name>A0A0M3JE82_ANISI</name>
<evidence type="ECO:0000256" key="1">
    <source>
        <dbReference type="ARBA" id="ARBA00004123"/>
    </source>
</evidence>
<dbReference type="InterPro" id="IPR036866">
    <property type="entry name" value="RibonucZ/Hydroxyglut_hydro"/>
</dbReference>
<comment type="subcellular location">
    <subcellularLocation>
        <location evidence="2">Cytoplasm</location>
    </subcellularLocation>
    <subcellularLocation>
        <location evidence="1">Nucleus</location>
    </subcellularLocation>
</comment>
<dbReference type="GO" id="GO:0034472">
    <property type="term" value="P:snRNA 3'-end processing"/>
    <property type="evidence" value="ECO:0007669"/>
    <property type="project" value="TreeGrafter"/>
</dbReference>
<evidence type="ECO:0000256" key="2">
    <source>
        <dbReference type="ARBA" id="ARBA00004496"/>
    </source>
</evidence>
<keyword evidence="4" id="KW-0539">Nucleus</keyword>
<reference evidence="6" key="1">
    <citation type="submission" date="2017-02" db="UniProtKB">
        <authorList>
            <consortium name="WormBaseParasite"/>
        </authorList>
    </citation>
    <scope>IDENTIFICATION</scope>
</reference>
<dbReference type="AlphaFoldDB" id="A0A0M3JE82"/>
<proteinExistence type="predicted"/>
<keyword evidence="3" id="KW-0963">Cytoplasm</keyword>
<feature type="domain" description="Beta-Casp" evidence="5">
    <location>
        <begin position="74"/>
        <end position="197"/>
    </location>
</feature>
<sequence>LQICYLSATSSRNSHTKAVHWDQLRNADALILTSICRFPEHTPDNSVFNVFTVMADTLKKNGSVLLPVCPTGVLYDLLEVLTNQLEQQNIPMDIPVYFISPVAESSIAFSNIYVEWLSEVKQSDVYVPKEPFTHANLVRSGRLKVFESLDRALCQQIKTPCILFTGHPSLRFGEAVRFLELWGNNARNAIIMTGKVIHFIF</sequence>
<dbReference type="Pfam" id="PF10996">
    <property type="entry name" value="Beta-Casp"/>
    <property type="match status" value="1"/>
</dbReference>
<evidence type="ECO:0000256" key="4">
    <source>
        <dbReference type="ARBA" id="ARBA00023242"/>
    </source>
</evidence>
<evidence type="ECO:0000259" key="5">
    <source>
        <dbReference type="SMART" id="SM01027"/>
    </source>
</evidence>
<dbReference type="WBParaSite" id="ASIM_0000592501-mRNA-1">
    <property type="protein sequence ID" value="ASIM_0000592501-mRNA-1"/>
    <property type="gene ID" value="ASIM_0000592501"/>
</dbReference>
<dbReference type="PANTHER" id="PTHR46094:SF1">
    <property type="entry name" value="INTEGRATOR COMPLEX SUBUNIT 9"/>
    <property type="match status" value="1"/>
</dbReference>
<dbReference type="InterPro" id="IPR027074">
    <property type="entry name" value="Integrator_9su"/>
</dbReference>
<accession>A0A0M3JE82</accession>
<dbReference type="InterPro" id="IPR022712">
    <property type="entry name" value="Beta_Casp"/>
</dbReference>